<evidence type="ECO:0000259" key="2">
    <source>
        <dbReference type="SMART" id="SM00014"/>
    </source>
</evidence>
<proteinExistence type="predicted"/>
<dbReference type="Proteomes" id="UP001596392">
    <property type="component" value="Unassembled WGS sequence"/>
</dbReference>
<dbReference type="Gene3D" id="1.20.144.10">
    <property type="entry name" value="Phosphatidic acid phosphatase type 2/haloperoxidase"/>
    <property type="match status" value="1"/>
</dbReference>
<feature type="transmembrane region" description="Helical" evidence="1">
    <location>
        <begin position="190"/>
        <end position="210"/>
    </location>
</feature>
<dbReference type="Pfam" id="PF01569">
    <property type="entry name" value="PAP2"/>
    <property type="match status" value="1"/>
</dbReference>
<dbReference type="InterPro" id="IPR036938">
    <property type="entry name" value="PAP2/HPO_sf"/>
</dbReference>
<evidence type="ECO:0000313" key="4">
    <source>
        <dbReference type="Proteomes" id="UP001596392"/>
    </source>
</evidence>
<reference evidence="4" key="1">
    <citation type="journal article" date="2019" name="Int. J. Syst. Evol. Microbiol.">
        <title>The Global Catalogue of Microorganisms (GCM) 10K type strain sequencing project: providing services to taxonomists for standard genome sequencing and annotation.</title>
        <authorList>
            <consortium name="The Broad Institute Genomics Platform"/>
            <consortium name="The Broad Institute Genome Sequencing Center for Infectious Disease"/>
            <person name="Wu L."/>
            <person name="Ma J."/>
        </authorList>
    </citation>
    <scope>NUCLEOTIDE SEQUENCE [LARGE SCALE GENOMIC DNA]</scope>
    <source>
        <strain evidence="4">CGMCC 1.9106</strain>
    </source>
</reference>
<dbReference type="PANTHER" id="PTHR14969">
    <property type="entry name" value="SPHINGOSINE-1-PHOSPHATE PHOSPHOHYDROLASE"/>
    <property type="match status" value="1"/>
</dbReference>
<organism evidence="3 4">
    <name type="scientific">Catellatospora aurea</name>
    <dbReference type="NCBI Taxonomy" id="1337874"/>
    <lineage>
        <taxon>Bacteria</taxon>
        <taxon>Bacillati</taxon>
        <taxon>Actinomycetota</taxon>
        <taxon>Actinomycetes</taxon>
        <taxon>Micromonosporales</taxon>
        <taxon>Micromonosporaceae</taxon>
        <taxon>Catellatospora</taxon>
    </lineage>
</organism>
<feature type="domain" description="Phosphatidic acid phosphatase type 2/haloperoxidase" evidence="2">
    <location>
        <begin position="93"/>
        <end position="204"/>
    </location>
</feature>
<evidence type="ECO:0000256" key="1">
    <source>
        <dbReference type="SAM" id="Phobius"/>
    </source>
</evidence>
<accession>A0ABW2GYD8</accession>
<protein>
    <submittedName>
        <fullName evidence="3">Phosphatase PAP2 family protein</fullName>
    </submittedName>
</protein>
<gene>
    <name evidence="3" type="ORF">ACFQO7_19050</name>
</gene>
<dbReference type="PANTHER" id="PTHR14969:SF13">
    <property type="entry name" value="AT30094P"/>
    <property type="match status" value="1"/>
</dbReference>
<keyword evidence="1" id="KW-0472">Membrane</keyword>
<comment type="caution">
    <text evidence="3">The sequence shown here is derived from an EMBL/GenBank/DDBJ whole genome shotgun (WGS) entry which is preliminary data.</text>
</comment>
<keyword evidence="4" id="KW-1185">Reference proteome</keyword>
<feature type="transmembrane region" description="Helical" evidence="1">
    <location>
        <begin position="12"/>
        <end position="29"/>
    </location>
</feature>
<name>A0ABW2GYD8_9ACTN</name>
<feature type="transmembrane region" description="Helical" evidence="1">
    <location>
        <begin position="135"/>
        <end position="154"/>
    </location>
</feature>
<dbReference type="RefSeq" id="WP_376807609.1">
    <property type="nucleotide sequence ID" value="NZ_JBHTAC010000018.1"/>
</dbReference>
<keyword evidence="1" id="KW-0812">Transmembrane</keyword>
<dbReference type="EMBL" id="JBHTAC010000018">
    <property type="protein sequence ID" value="MFC7244578.1"/>
    <property type="molecule type" value="Genomic_DNA"/>
</dbReference>
<sequence>MLVQPDVRRRWLWTAAAAVAAYALLTFAVEATWSPLVERDAVVSAAAHRLALEYPMWRSAMAAVTRTGDTVVLLSVLAFTLGFLLRRRLLTQLGFVCAAVAASAALRLTVHALVARRRPEEMLGLAAGWSYPSGHTSHFATAALLLLVLAWPLLRARWQRAALVAVVGGWALLVGASRVALVVHWPSDVLGGWLVALAAVPLAIVTHAMWRNHSRP</sequence>
<dbReference type="InterPro" id="IPR000326">
    <property type="entry name" value="PAP2/HPO"/>
</dbReference>
<dbReference type="SMART" id="SM00014">
    <property type="entry name" value="acidPPc"/>
    <property type="match status" value="1"/>
</dbReference>
<evidence type="ECO:0000313" key="3">
    <source>
        <dbReference type="EMBL" id="MFC7244578.1"/>
    </source>
</evidence>
<dbReference type="SUPFAM" id="SSF48317">
    <property type="entry name" value="Acid phosphatase/Vanadium-dependent haloperoxidase"/>
    <property type="match status" value="1"/>
</dbReference>
<feature type="transmembrane region" description="Helical" evidence="1">
    <location>
        <begin position="161"/>
        <end position="184"/>
    </location>
</feature>
<keyword evidence="1" id="KW-1133">Transmembrane helix</keyword>
<feature type="transmembrane region" description="Helical" evidence="1">
    <location>
        <begin position="92"/>
        <end position="115"/>
    </location>
</feature>
<feature type="transmembrane region" description="Helical" evidence="1">
    <location>
        <begin position="63"/>
        <end position="85"/>
    </location>
</feature>